<dbReference type="Gene3D" id="1.20.120.1910">
    <property type="entry name" value="Cysteine-tRNA ligase, C-terminal anti-codon recognition domain"/>
    <property type="match status" value="1"/>
</dbReference>
<dbReference type="PANTHER" id="PTHR10890">
    <property type="entry name" value="CYSTEINYL-TRNA SYNTHETASE"/>
    <property type="match status" value="1"/>
</dbReference>
<feature type="domain" description="Cysteinyl-tRNA synthetase class Ia DALR" evidence="13">
    <location>
        <begin position="341"/>
        <end position="403"/>
    </location>
</feature>
<dbReference type="PRINTS" id="PR00983">
    <property type="entry name" value="TRNASYNTHCYS"/>
</dbReference>
<evidence type="ECO:0000256" key="5">
    <source>
        <dbReference type="ARBA" id="ARBA00022598"/>
    </source>
</evidence>
<evidence type="ECO:0000256" key="4">
    <source>
        <dbReference type="ARBA" id="ARBA00022490"/>
    </source>
</evidence>
<dbReference type="InterPro" id="IPR015273">
    <property type="entry name" value="Cys-tRNA-synt_Ia_DALR"/>
</dbReference>
<proteinExistence type="inferred from homology"/>
<dbReference type="InterPro" id="IPR024909">
    <property type="entry name" value="Cys-tRNA/MSH_ligase"/>
</dbReference>
<evidence type="ECO:0000313" key="14">
    <source>
        <dbReference type="EMBL" id="CRK85584.1"/>
    </source>
</evidence>
<dbReference type="InterPro" id="IPR009080">
    <property type="entry name" value="tRNAsynth_Ia_anticodon-bd"/>
</dbReference>
<evidence type="ECO:0000256" key="6">
    <source>
        <dbReference type="ARBA" id="ARBA00022723"/>
    </source>
</evidence>
<dbReference type="GO" id="GO:0006423">
    <property type="term" value="P:cysteinyl-tRNA aminoacylation"/>
    <property type="evidence" value="ECO:0007669"/>
    <property type="project" value="UniProtKB-UniRule"/>
</dbReference>
<dbReference type="InterPro" id="IPR014729">
    <property type="entry name" value="Rossmann-like_a/b/a_fold"/>
</dbReference>
<dbReference type="FunFam" id="3.40.50.620:FF:000009">
    <property type="entry name" value="Cysteine--tRNA ligase"/>
    <property type="match status" value="1"/>
</dbReference>
<comment type="similarity">
    <text evidence="2 12">Belongs to the class-I aminoacyl-tRNA synthetase family.</text>
</comment>
<accession>A0A0M6W6S5</accession>
<name>A0A0M6W6S5_9GAMM</name>
<dbReference type="GO" id="GO:0005829">
    <property type="term" value="C:cytosol"/>
    <property type="evidence" value="ECO:0007669"/>
    <property type="project" value="TreeGrafter"/>
</dbReference>
<keyword evidence="8 12" id="KW-0862">Zinc</keyword>
<dbReference type="GO" id="GO:0004817">
    <property type="term" value="F:cysteine-tRNA ligase activity"/>
    <property type="evidence" value="ECO:0007669"/>
    <property type="project" value="UniProtKB-UniRule"/>
</dbReference>
<dbReference type="Pfam" id="PF09190">
    <property type="entry name" value="DALR_2"/>
    <property type="match status" value="1"/>
</dbReference>
<dbReference type="InterPro" id="IPR015803">
    <property type="entry name" value="Cys-tRNA-ligase"/>
</dbReference>
<evidence type="ECO:0000259" key="13">
    <source>
        <dbReference type="SMART" id="SM00840"/>
    </source>
</evidence>
<dbReference type="HAMAP" id="MF_00041">
    <property type="entry name" value="Cys_tRNA_synth"/>
    <property type="match status" value="1"/>
</dbReference>
<evidence type="ECO:0000313" key="15">
    <source>
        <dbReference type="Proteomes" id="UP000242301"/>
    </source>
</evidence>
<keyword evidence="6 12" id="KW-0479">Metal-binding</keyword>
<protein>
    <recommendedName>
        <fullName evidence="12">Cysteine--tRNA ligase</fullName>
        <ecNumber evidence="12">6.1.1.16</ecNumber>
    </recommendedName>
    <alternativeName>
        <fullName evidence="12">Cysteinyl-tRNA synthetase</fullName>
        <shortName evidence="12">CysRS</shortName>
    </alternativeName>
</protein>
<dbReference type="NCBIfam" id="TIGR00435">
    <property type="entry name" value="cysS"/>
    <property type="match status" value="1"/>
</dbReference>
<feature type="binding site" evidence="12">
    <location>
        <position position="234"/>
    </location>
    <ligand>
        <name>Zn(2+)</name>
        <dbReference type="ChEBI" id="CHEBI:29105"/>
    </ligand>
</feature>
<evidence type="ECO:0000256" key="1">
    <source>
        <dbReference type="ARBA" id="ARBA00004496"/>
    </source>
</evidence>
<dbReference type="AlphaFoldDB" id="A0A0M6W6S5"/>
<dbReference type="STRING" id="1715285.SOFFGTOCOR_0144"/>
<dbReference type="Gene3D" id="3.40.50.620">
    <property type="entry name" value="HUPs"/>
    <property type="match status" value="1"/>
</dbReference>
<feature type="short sequence motif" description="'KMSKS' region" evidence="12">
    <location>
        <begin position="266"/>
        <end position="270"/>
    </location>
</feature>
<dbReference type="CDD" id="cd00672">
    <property type="entry name" value="CysRS_core"/>
    <property type="match status" value="1"/>
</dbReference>
<dbReference type="GO" id="GO:0005524">
    <property type="term" value="F:ATP binding"/>
    <property type="evidence" value="ECO:0007669"/>
    <property type="project" value="UniProtKB-UniRule"/>
</dbReference>
<feature type="binding site" evidence="12">
    <location>
        <position position="209"/>
    </location>
    <ligand>
        <name>Zn(2+)</name>
        <dbReference type="ChEBI" id="CHEBI:29105"/>
    </ligand>
</feature>
<keyword evidence="7 12" id="KW-0547">Nucleotide-binding</keyword>
<feature type="binding site" evidence="12">
    <location>
        <position position="269"/>
    </location>
    <ligand>
        <name>ATP</name>
        <dbReference type="ChEBI" id="CHEBI:30616"/>
    </ligand>
</feature>
<dbReference type="SMART" id="SM00840">
    <property type="entry name" value="DALR_2"/>
    <property type="match status" value="1"/>
</dbReference>
<feature type="binding site" evidence="12">
    <location>
        <position position="28"/>
    </location>
    <ligand>
        <name>Zn(2+)</name>
        <dbReference type="ChEBI" id="CHEBI:29105"/>
    </ligand>
</feature>
<comment type="catalytic activity">
    <reaction evidence="12">
        <text>tRNA(Cys) + L-cysteine + ATP = L-cysteinyl-tRNA(Cys) + AMP + diphosphate</text>
        <dbReference type="Rhea" id="RHEA:17773"/>
        <dbReference type="Rhea" id="RHEA-COMP:9661"/>
        <dbReference type="Rhea" id="RHEA-COMP:9679"/>
        <dbReference type="ChEBI" id="CHEBI:30616"/>
        <dbReference type="ChEBI" id="CHEBI:33019"/>
        <dbReference type="ChEBI" id="CHEBI:35235"/>
        <dbReference type="ChEBI" id="CHEBI:78442"/>
        <dbReference type="ChEBI" id="CHEBI:78517"/>
        <dbReference type="ChEBI" id="CHEBI:456215"/>
        <dbReference type="EC" id="6.1.1.16"/>
    </reaction>
</comment>
<evidence type="ECO:0000256" key="12">
    <source>
        <dbReference type="HAMAP-Rule" id="MF_00041"/>
    </source>
</evidence>
<comment type="cofactor">
    <cofactor evidence="12">
        <name>Zn(2+)</name>
        <dbReference type="ChEBI" id="CHEBI:29105"/>
    </cofactor>
    <text evidence="12">Binds 1 zinc ion per subunit.</text>
</comment>
<feature type="short sequence motif" description="'HIGH' region" evidence="12">
    <location>
        <begin position="30"/>
        <end position="40"/>
    </location>
</feature>
<comment type="subcellular location">
    <subcellularLocation>
        <location evidence="1 12">Cytoplasm</location>
    </subcellularLocation>
</comment>
<dbReference type="GO" id="GO:0008270">
    <property type="term" value="F:zinc ion binding"/>
    <property type="evidence" value="ECO:0007669"/>
    <property type="project" value="UniProtKB-UniRule"/>
</dbReference>
<dbReference type="EMBL" id="CVRF01000001">
    <property type="protein sequence ID" value="CRK85584.1"/>
    <property type="molecule type" value="Genomic_DNA"/>
</dbReference>
<dbReference type="PANTHER" id="PTHR10890:SF3">
    <property type="entry name" value="CYSTEINE--TRNA LIGASE, CYTOPLASMIC"/>
    <property type="match status" value="1"/>
</dbReference>
<evidence type="ECO:0000256" key="3">
    <source>
        <dbReference type="ARBA" id="ARBA00011245"/>
    </source>
</evidence>
<keyword evidence="15" id="KW-1185">Reference proteome</keyword>
<organism evidence="14 15">
    <name type="scientific">Candidatus Providencia siddallii</name>
    <dbReference type="NCBI Taxonomy" id="1715285"/>
    <lineage>
        <taxon>Bacteria</taxon>
        <taxon>Pseudomonadati</taxon>
        <taxon>Pseudomonadota</taxon>
        <taxon>Gammaproteobacteria</taxon>
        <taxon>Enterobacterales</taxon>
        <taxon>Morganellaceae</taxon>
        <taxon>Providencia</taxon>
    </lineage>
</organism>
<keyword evidence="9 12" id="KW-0067">ATP-binding</keyword>
<dbReference type="EC" id="6.1.1.16" evidence="12"/>
<dbReference type="Pfam" id="PF01406">
    <property type="entry name" value="tRNA-synt_1e"/>
    <property type="match status" value="1"/>
</dbReference>
<reference evidence="15" key="1">
    <citation type="submission" date="2015-05" db="EMBL/GenBank/DDBJ databases">
        <authorList>
            <person name="Manzano-Marin A."/>
        </authorList>
    </citation>
    <scope>NUCLEOTIDE SEQUENCE [LARGE SCALE GENOMIC DNA]</scope>
    <source>
        <strain evidence="15">officinalis</strain>
    </source>
</reference>
<comment type="subunit">
    <text evidence="3 12">Monomer.</text>
</comment>
<keyword evidence="4 12" id="KW-0963">Cytoplasm</keyword>
<evidence type="ECO:0000256" key="11">
    <source>
        <dbReference type="ARBA" id="ARBA00023146"/>
    </source>
</evidence>
<gene>
    <name evidence="12 14" type="primary">cysS</name>
    <name evidence="14" type="ORF">SOFFGTOCOR_0144</name>
</gene>
<evidence type="ECO:0000256" key="10">
    <source>
        <dbReference type="ARBA" id="ARBA00022917"/>
    </source>
</evidence>
<evidence type="ECO:0000256" key="8">
    <source>
        <dbReference type="ARBA" id="ARBA00022833"/>
    </source>
</evidence>
<keyword evidence="5 12" id="KW-0436">Ligase</keyword>
<dbReference type="SUPFAM" id="SSF47323">
    <property type="entry name" value="Anticodon-binding domain of a subclass of class I aminoacyl-tRNA synthetases"/>
    <property type="match status" value="1"/>
</dbReference>
<feature type="binding site" evidence="12">
    <location>
        <position position="238"/>
    </location>
    <ligand>
        <name>Zn(2+)</name>
        <dbReference type="ChEBI" id="CHEBI:29105"/>
    </ligand>
</feature>
<dbReference type="CDD" id="cd07963">
    <property type="entry name" value="Anticodon_Ia_Cys"/>
    <property type="match status" value="1"/>
</dbReference>
<evidence type="ECO:0000256" key="9">
    <source>
        <dbReference type="ARBA" id="ARBA00022840"/>
    </source>
</evidence>
<evidence type="ECO:0000256" key="7">
    <source>
        <dbReference type="ARBA" id="ARBA00022741"/>
    </source>
</evidence>
<sequence length="459" mass="53134">MLQIFNTLTRKKDIFNPIHGNKVGMYVCGVTAYDLCHIGHARTFITFDVVSRYLRYLGYKLTYVRNITDIDDKIIQRAAKNNESIKELTTRMSLEMHKDFNSLNILYPDKEPFATNYINEIIDLIQVLINNGHSYIAKNGDVMFDIKTDPNYGVLSKQKLNQLQIGCRVKSVKIKRNDIDFVLWKTSKEMEPSWKSPWGAGRPGWHIECSAINNKILGKHFDIHGGGSDLVFPHHENEISQSICANSFPYVNYWMHSGMVTINGEKMSKSLNKFITIRDAVKLYDPETIRYFLLSAHYRSELNFTENSLMQAHMSLMRLYIALRGTDKNTKSKNNGKFKIFFNNAMNDDFNTPVAYSVLFDIAREINKLKSKNMIYKANIMAAQLRELAGVLGLLESEPELFLKSNIQITDDSIEFLIKQRDYARKIKNWKLADIIRSKLMYSGVLLEDGKRSTLWRRK</sequence>
<keyword evidence="10 12" id="KW-0648">Protein biosynthesis</keyword>
<dbReference type="InterPro" id="IPR032678">
    <property type="entry name" value="tRNA-synt_1_cat_dom"/>
</dbReference>
<keyword evidence="11 12" id="KW-0030">Aminoacyl-tRNA synthetase</keyword>
<dbReference type="Proteomes" id="UP000242301">
    <property type="component" value="Unassembled WGS sequence"/>
</dbReference>
<evidence type="ECO:0000256" key="2">
    <source>
        <dbReference type="ARBA" id="ARBA00005594"/>
    </source>
</evidence>
<dbReference type="SUPFAM" id="SSF52374">
    <property type="entry name" value="Nucleotidylyl transferase"/>
    <property type="match status" value="1"/>
</dbReference>